<feature type="binding site" evidence="8">
    <location>
        <begin position="153"/>
        <end position="158"/>
    </location>
    <ligand>
        <name>NADP(+)</name>
        <dbReference type="ChEBI" id="CHEBI:58349"/>
    </ligand>
</feature>
<dbReference type="Pfam" id="PF08501">
    <property type="entry name" value="Shikimate_dh_N"/>
    <property type="match status" value="1"/>
</dbReference>
<dbReference type="SUPFAM" id="SSF51735">
    <property type="entry name" value="NAD(P)-binding Rossmann-fold domains"/>
    <property type="match status" value="1"/>
</dbReference>
<feature type="domain" description="Quinate/shikimate 5-dehydrogenase/glutamyl-tRNA reductase" evidence="9">
    <location>
        <begin position="121"/>
        <end position="221"/>
    </location>
</feature>
<dbReference type="SUPFAM" id="SSF53223">
    <property type="entry name" value="Aminoacid dehydrogenase-like, N-terminal domain"/>
    <property type="match status" value="1"/>
</dbReference>
<dbReference type="InterPro" id="IPR036291">
    <property type="entry name" value="NAD(P)-bd_dom_sf"/>
</dbReference>
<feature type="binding site" evidence="8">
    <location>
        <position position="87"/>
    </location>
    <ligand>
        <name>shikimate</name>
        <dbReference type="ChEBI" id="CHEBI:36208"/>
    </ligand>
</feature>
<evidence type="ECO:0000259" key="11">
    <source>
        <dbReference type="Pfam" id="PF18317"/>
    </source>
</evidence>
<sequence>MSELYAVIGDPIGHSLSPAMHQFWYKNNHMACHYHAFKVSADDLADAVKGLKAIGIKGFNVTIPHKINIMPLLDHIDEEAKMLGAVNTVVNRGGELYGYNTDGLGFLLSLEKEVPEILKQNPKVLIIGAGGAARAVGLTLAKHAELKQLDISNRTIDKAKRLSSECEPLTKTRALSLEEAKGRLPDYDLIINGTSLGMAPHTDQTPIAIMPSERRQVFVDLIYRPLKTAWLRQAEAEGHTVLNGLPMLIYQGALAFNHWFGFMPDTKGMQMFLERKLED</sequence>
<dbReference type="Gene3D" id="3.40.50.720">
    <property type="entry name" value="NAD(P)-binding Rossmann-like Domain"/>
    <property type="match status" value="1"/>
</dbReference>
<evidence type="ECO:0000256" key="5">
    <source>
        <dbReference type="ARBA" id="ARBA00023002"/>
    </source>
</evidence>
<dbReference type="InterPro" id="IPR011342">
    <property type="entry name" value="Shikimate_DH"/>
</dbReference>
<feature type="binding site" evidence="8">
    <location>
        <begin position="128"/>
        <end position="132"/>
    </location>
    <ligand>
        <name>NADP(+)</name>
        <dbReference type="ChEBI" id="CHEBI:58349"/>
    </ligand>
</feature>
<feature type="active site" description="Proton acceptor" evidence="8">
    <location>
        <position position="66"/>
    </location>
</feature>
<dbReference type="Pfam" id="PF01488">
    <property type="entry name" value="Shikimate_DH"/>
    <property type="match status" value="1"/>
</dbReference>
<feature type="binding site" evidence="8">
    <location>
        <position position="223"/>
    </location>
    <ligand>
        <name>shikimate</name>
        <dbReference type="ChEBI" id="CHEBI:36208"/>
    </ligand>
</feature>
<evidence type="ECO:0000256" key="4">
    <source>
        <dbReference type="ARBA" id="ARBA00022857"/>
    </source>
</evidence>
<evidence type="ECO:0000313" key="13">
    <source>
        <dbReference type="Proteomes" id="UP000808914"/>
    </source>
</evidence>
<comment type="similarity">
    <text evidence="8">Belongs to the shikimate dehydrogenase family.</text>
</comment>
<dbReference type="GO" id="GO:0004764">
    <property type="term" value="F:shikimate 3-dehydrogenase (NADP+) activity"/>
    <property type="evidence" value="ECO:0007669"/>
    <property type="project" value="UniProtKB-EC"/>
</dbReference>
<keyword evidence="3 8" id="KW-0028">Amino-acid biosynthesis</keyword>
<feature type="binding site" evidence="8">
    <location>
        <position position="221"/>
    </location>
    <ligand>
        <name>NADP(+)</name>
        <dbReference type="ChEBI" id="CHEBI:58349"/>
    </ligand>
</feature>
<dbReference type="HAMAP" id="MF_00222">
    <property type="entry name" value="Shikimate_DH_AroE"/>
    <property type="match status" value="1"/>
</dbReference>
<accession>A0ABS2Q293</accession>
<dbReference type="Proteomes" id="UP000808914">
    <property type="component" value="Unassembled WGS sequence"/>
</dbReference>
<organism evidence="12 13">
    <name type="scientific">Scopulibacillus daqui</name>
    <dbReference type="NCBI Taxonomy" id="1469162"/>
    <lineage>
        <taxon>Bacteria</taxon>
        <taxon>Bacillati</taxon>
        <taxon>Bacillota</taxon>
        <taxon>Bacilli</taxon>
        <taxon>Bacillales</taxon>
        <taxon>Sporolactobacillaceae</taxon>
        <taxon>Scopulibacillus</taxon>
    </lineage>
</organism>
<evidence type="ECO:0000313" key="12">
    <source>
        <dbReference type="EMBL" id="MBM7645829.1"/>
    </source>
</evidence>
<evidence type="ECO:0000259" key="9">
    <source>
        <dbReference type="Pfam" id="PF01488"/>
    </source>
</evidence>
<dbReference type="EC" id="1.1.1.25" evidence="2 8"/>
<feature type="binding site" evidence="8">
    <location>
        <position position="62"/>
    </location>
    <ligand>
        <name>shikimate</name>
        <dbReference type="ChEBI" id="CHEBI:36208"/>
    </ligand>
</feature>
<gene>
    <name evidence="8" type="primary">aroE</name>
    <name evidence="12" type="ORF">JOD45_002048</name>
</gene>
<feature type="domain" description="Shikimate dehydrogenase substrate binding N-terminal" evidence="10">
    <location>
        <begin position="7"/>
        <end position="89"/>
    </location>
</feature>
<comment type="catalytic activity">
    <reaction evidence="7 8">
        <text>shikimate + NADP(+) = 3-dehydroshikimate + NADPH + H(+)</text>
        <dbReference type="Rhea" id="RHEA:17737"/>
        <dbReference type="ChEBI" id="CHEBI:15378"/>
        <dbReference type="ChEBI" id="CHEBI:16630"/>
        <dbReference type="ChEBI" id="CHEBI:36208"/>
        <dbReference type="ChEBI" id="CHEBI:57783"/>
        <dbReference type="ChEBI" id="CHEBI:58349"/>
        <dbReference type="EC" id="1.1.1.25"/>
    </reaction>
</comment>
<dbReference type="Gene3D" id="3.40.50.10860">
    <property type="entry name" value="Leucine Dehydrogenase, chain A, domain 1"/>
    <property type="match status" value="1"/>
</dbReference>
<keyword evidence="4 8" id="KW-0521">NADP</keyword>
<dbReference type="PANTHER" id="PTHR21089">
    <property type="entry name" value="SHIKIMATE DEHYDROGENASE"/>
    <property type="match status" value="1"/>
</dbReference>
<evidence type="ECO:0000256" key="3">
    <source>
        <dbReference type="ARBA" id="ARBA00022605"/>
    </source>
</evidence>
<keyword evidence="5 8" id="KW-0560">Oxidoreductase</keyword>
<evidence type="ECO:0000256" key="2">
    <source>
        <dbReference type="ARBA" id="ARBA00012962"/>
    </source>
</evidence>
<evidence type="ECO:0000256" key="7">
    <source>
        <dbReference type="ARBA" id="ARBA00049442"/>
    </source>
</evidence>
<keyword evidence="6 8" id="KW-0057">Aromatic amino acid biosynthesis</keyword>
<comment type="subunit">
    <text evidence="8">Homodimer.</text>
</comment>
<dbReference type="InterPro" id="IPR041121">
    <property type="entry name" value="SDH_C"/>
</dbReference>
<dbReference type="InterPro" id="IPR006151">
    <property type="entry name" value="Shikm_DH/Glu-tRNA_Rdtase"/>
</dbReference>
<feature type="binding site" evidence="8">
    <location>
        <position position="251"/>
    </location>
    <ligand>
        <name>shikimate</name>
        <dbReference type="ChEBI" id="CHEBI:36208"/>
    </ligand>
</feature>
<proteinExistence type="inferred from homology"/>
<comment type="function">
    <text evidence="8">Involved in the biosynthesis of the chorismate, which leads to the biosynthesis of aromatic amino acids. Catalyzes the reversible NADPH linked reduction of 3-dehydroshikimate (DHSA) to yield shikimate (SA).</text>
</comment>
<keyword evidence="13" id="KW-1185">Reference proteome</keyword>
<reference evidence="12 13" key="1">
    <citation type="submission" date="2021-01" db="EMBL/GenBank/DDBJ databases">
        <title>Genomic Encyclopedia of Type Strains, Phase IV (KMG-IV): sequencing the most valuable type-strain genomes for metagenomic binning, comparative biology and taxonomic classification.</title>
        <authorList>
            <person name="Goeker M."/>
        </authorList>
    </citation>
    <scope>NUCLEOTIDE SEQUENCE [LARGE SCALE GENOMIC DNA]</scope>
    <source>
        <strain evidence="12 13">DSM 28236</strain>
    </source>
</reference>
<comment type="caution">
    <text evidence="12">The sequence shown here is derived from an EMBL/GenBank/DDBJ whole genome shotgun (WGS) entry which is preliminary data.</text>
</comment>
<dbReference type="EMBL" id="JAFBER010000012">
    <property type="protein sequence ID" value="MBM7645829.1"/>
    <property type="molecule type" value="Genomic_DNA"/>
</dbReference>
<feature type="binding site" evidence="8">
    <location>
        <position position="78"/>
    </location>
    <ligand>
        <name>NADP(+)</name>
        <dbReference type="ChEBI" id="CHEBI:58349"/>
    </ligand>
</feature>
<evidence type="ECO:0000256" key="6">
    <source>
        <dbReference type="ARBA" id="ARBA00023141"/>
    </source>
</evidence>
<name>A0ABS2Q293_9BACL</name>
<comment type="pathway">
    <text evidence="1 8">Metabolic intermediate biosynthesis; chorismate biosynthesis; chorismate from D-erythrose 4-phosphate and phosphoenolpyruvate: step 4/7.</text>
</comment>
<feature type="binding site" evidence="8">
    <location>
        <position position="244"/>
    </location>
    <ligand>
        <name>NADP(+)</name>
        <dbReference type="ChEBI" id="CHEBI:58349"/>
    </ligand>
</feature>
<dbReference type="CDD" id="cd01065">
    <property type="entry name" value="NAD_bind_Shikimate_DH"/>
    <property type="match status" value="1"/>
</dbReference>
<protein>
    <recommendedName>
        <fullName evidence="2 8">Shikimate dehydrogenase (NADP(+))</fullName>
        <shortName evidence="8">SDH</shortName>
        <ecNumber evidence="2 8">1.1.1.25</ecNumber>
    </recommendedName>
</protein>
<dbReference type="PANTHER" id="PTHR21089:SF1">
    <property type="entry name" value="BIFUNCTIONAL 3-DEHYDROQUINATE DEHYDRATASE_SHIKIMATE DEHYDROGENASE, CHLOROPLASTIC"/>
    <property type="match status" value="1"/>
</dbReference>
<dbReference type="RefSeq" id="WP_205003745.1">
    <property type="nucleotide sequence ID" value="NZ_JAFBER010000012.1"/>
</dbReference>
<dbReference type="Pfam" id="PF18317">
    <property type="entry name" value="SDH_C"/>
    <property type="match status" value="1"/>
</dbReference>
<evidence type="ECO:0000256" key="8">
    <source>
        <dbReference type="HAMAP-Rule" id="MF_00222"/>
    </source>
</evidence>
<feature type="binding site" evidence="8">
    <location>
        <begin position="15"/>
        <end position="17"/>
    </location>
    <ligand>
        <name>shikimate</name>
        <dbReference type="ChEBI" id="CHEBI:36208"/>
    </ligand>
</feature>
<dbReference type="InterPro" id="IPR013708">
    <property type="entry name" value="Shikimate_DH-bd_N"/>
</dbReference>
<feature type="domain" description="SDH C-terminal" evidence="11">
    <location>
        <begin position="244"/>
        <end position="269"/>
    </location>
</feature>
<feature type="binding site" evidence="8">
    <location>
        <position position="102"/>
    </location>
    <ligand>
        <name>shikimate</name>
        <dbReference type="ChEBI" id="CHEBI:36208"/>
    </ligand>
</feature>
<dbReference type="NCBIfam" id="TIGR00507">
    <property type="entry name" value="aroE"/>
    <property type="match status" value="1"/>
</dbReference>
<evidence type="ECO:0000256" key="1">
    <source>
        <dbReference type="ARBA" id="ARBA00004871"/>
    </source>
</evidence>
<dbReference type="InterPro" id="IPR022893">
    <property type="entry name" value="Shikimate_DH_fam"/>
</dbReference>
<evidence type="ECO:0000259" key="10">
    <source>
        <dbReference type="Pfam" id="PF08501"/>
    </source>
</evidence>
<dbReference type="InterPro" id="IPR046346">
    <property type="entry name" value="Aminoacid_DH-like_N_sf"/>
</dbReference>